<evidence type="ECO:0000313" key="2">
    <source>
        <dbReference type="EMBL" id="EHO40670.1"/>
    </source>
</evidence>
<dbReference type="InterPro" id="IPR024524">
    <property type="entry name" value="DUF3800"/>
</dbReference>
<evidence type="ECO:0000313" key="1">
    <source>
        <dbReference type="EMBL" id="APF20860.1"/>
    </source>
</evidence>
<dbReference type="HOGENOM" id="CLU_1018123_0_0_0"/>
<reference evidence="1 4" key="2">
    <citation type="submission" date="2016-11" db="EMBL/GenBank/DDBJ databases">
        <title>Genomic analysis of Caldithrix abyssi and proposal of a novel bacterial phylum Caldithrichaeota.</title>
        <authorList>
            <person name="Kublanov I."/>
            <person name="Sigalova O."/>
            <person name="Gavrilov S."/>
            <person name="Lebedinsky A."/>
            <person name="Ivanova N."/>
            <person name="Daum C."/>
            <person name="Reddy T."/>
            <person name="Klenk H.P."/>
            <person name="Goker M."/>
            <person name="Reva O."/>
            <person name="Miroshnichenko M."/>
            <person name="Kyprides N."/>
            <person name="Woyke T."/>
            <person name="Gelfand M."/>
        </authorList>
    </citation>
    <scope>NUCLEOTIDE SEQUENCE [LARGE SCALE GENOMIC DNA]</scope>
    <source>
        <strain evidence="1 4">LF13</strain>
    </source>
</reference>
<dbReference type="eggNOG" id="ENOG5032UK9">
    <property type="taxonomic scope" value="Bacteria"/>
</dbReference>
<sequence>MSIFFAFSDENGQYQQQRSRRFLRTHPYYIRATFLINGSEWKLLSNEFFNLKIRFNLPVDKEIKWSYLWSIRHYQINNKPITSDCDFYFLKDIDYHVLINFVESSLAILNRLSFVKIIYTVTFNNHCPSINETNFYKMHLQDHMQRIEMELQNEEENLSILFFDPISREKNELLRNAYNLLYLEGDFIERYSHIKDSINFENSHHSVGIQIADYIAGIFSGFLKNYSRSKEIFDEKIKPYIRKNSNNDPFGFGIREVPSNQIIRERIRSLYFD</sequence>
<protein>
    <recommendedName>
        <fullName evidence="5">DUF3800 domain-containing protein</fullName>
    </recommendedName>
</protein>
<dbReference type="PaxDb" id="880073-Calab_1036"/>
<dbReference type="KEGG" id="caby:Cabys_4115"/>
<proteinExistence type="predicted"/>
<accession>H1XVU3</accession>
<evidence type="ECO:0000313" key="3">
    <source>
        <dbReference type="Proteomes" id="UP000004671"/>
    </source>
</evidence>
<evidence type="ECO:0008006" key="5">
    <source>
        <dbReference type="Google" id="ProtNLM"/>
    </source>
</evidence>
<dbReference type="Pfam" id="PF12686">
    <property type="entry name" value="DUF3800"/>
    <property type="match status" value="1"/>
</dbReference>
<dbReference type="STRING" id="880073.Cabys_4115"/>
<dbReference type="EMBL" id="CM001402">
    <property type="protein sequence ID" value="EHO40670.1"/>
    <property type="molecule type" value="Genomic_DNA"/>
</dbReference>
<keyword evidence="3" id="KW-1185">Reference proteome</keyword>
<dbReference type="OrthoDB" id="9800818at2"/>
<name>H1XVU3_CALAY</name>
<dbReference type="EMBL" id="CP018099">
    <property type="protein sequence ID" value="APF20860.1"/>
    <property type="molecule type" value="Genomic_DNA"/>
</dbReference>
<dbReference type="RefSeq" id="WP_006927694.1">
    <property type="nucleotide sequence ID" value="NZ_CM001402.1"/>
</dbReference>
<reference evidence="2 3" key="1">
    <citation type="submission" date="2011-09" db="EMBL/GenBank/DDBJ databases">
        <title>The permanent draft genome of Caldithrix abyssi DSM 13497.</title>
        <authorList>
            <consortium name="US DOE Joint Genome Institute (JGI-PGF)"/>
            <person name="Lucas S."/>
            <person name="Han J."/>
            <person name="Lapidus A."/>
            <person name="Bruce D."/>
            <person name="Goodwin L."/>
            <person name="Pitluck S."/>
            <person name="Peters L."/>
            <person name="Kyrpides N."/>
            <person name="Mavromatis K."/>
            <person name="Ivanova N."/>
            <person name="Mikhailova N."/>
            <person name="Chertkov O."/>
            <person name="Detter J.C."/>
            <person name="Tapia R."/>
            <person name="Han C."/>
            <person name="Land M."/>
            <person name="Hauser L."/>
            <person name="Markowitz V."/>
            <person name="Cheng J.-F."/>
            <person name="Hugenholtz P."/>
            <person name="Woyke T."/>
            <person name="Wu D."/>
            <person name="Spring S."/>
            <person name="Brambilla E."/>
            <person name="Klenk H.-P."/>
            <person name="Eisen J.A."/>
        </authorList>
    </citation>
    <scope>NUCLEOTIDE SEQUENCE [LARGE SCALE GENOMIC DNA]</scope>
    <source>
        <strain evidence="2 3">DSM 13497</strain>
    </source>
</reference>
<organism evidence="2 3">
    <name type="scientific">Caldithrix abyssi DSM 13497</name>
    <dbReference type="NCBI Taxonomy" id="880073"/>
    <lineage>
        <taxon>Bacteria</taxon>
        <taxon>Pseudomonadati</taxon>
        <taxon>Calditrichota</taxon>
        <taxon>Calditrichia</taxon>
        <taxon>Calditrichales</taxon>
        <taxon>Calditrichaceae</taxon>
        <taxon>Caldithrix</taxon>
    </lineage>
</organism>
<evidence type="ECO:0000313" key="4">
    <source>
        <dbReference type="Proteomes" id="UP000183868"/>
    </source>
</evidence>
<dbReference type="Proteomes" id="UP000183868">
    <property type="component" value="Chromosome"/>
</dbReference>
<gene>
    <name evidence="1" type="ORF">Cabys_4115</name>
    <name evidence="2" type="ORF">Calab_1036</name>
</gene>
<dbReference type="AlphaFoldDB" id="H1XVU3"/>
<dbReference type="Proteomes" id="UP000004671">
    <property type="component" value="Chromosome"/>
</dbReference>